<name>A0A1H9R0V2_9PSEU</name>
<keyword evidence="1" id="KW-1133">Transmembrane helix</keyword>
<feature type="transmembrane region" description="Helical" evidence="1">
    <location>
        <begin position="75"/>
        <end position="103"/>
    </location>
</feature>
<protein>
    <recommendedName>
        <fullName evidence="4">DUF4233 domain-containing protein</fullName>
    </recommendedName>
</protein>
<evidence type="ECO:0000313" key="3">
    <source>
        <dbReference type="Proteomes" id="UP000199051"/>
    </source>
</evidence>
<evidence type="ECO:0000313" key="2">
    <source>
        <dbReference type="EMBL" id="SER66145.1"/>
    </source>
</evidence>
<evidence type="ECO:0000256" key="1">
    <source>
        <dbReference type="SAM" id="Phobius"/>
    </source>
</evidence>
<gene>
    <name evidence="2" type="ORF">SAMN04487818_104521</name>
</gene>
<reference evidence="3" key="1">
    <citation type="submission" date="2016-10" db="EMBL/GenBank/DDBJ databases">
        <authorList>
            <person name="Varghese N."/>
            <person name="Submissions S."/>
        </authorList>
    </citation>
    <scope>NUCLEOTIDE SEQUENCE [LARGE SCALE GENOMIC DNA]</scope>
    <source>
        <strain evidence="3">DSM 44260</strain>
    </source>
</reference>
<accession>A0A1H9R0V2</accession>
<feature type="transmembrane region" description="Helical" evidence="1">
    <location>
        <begin position="45"/>
        <end position="63"/>
    </location>
</feature>
<keyword evidence="1" id="KW-0812">Transmembrane</keyword>
<dbReference type="EMBL" id="FOGI01000004">
    <property type="protein sequence ID" value="SER66145.1"/>
    <property type="molecule type" value="Genomic_DNA"/>
</dbReference>
<evidence type="ECO:0008006" key="4">
    <source>
        <dbReference type="Google" id="ProtNLM"/>
    </source>
</evidence>
<dbReference type="STRING" id="155974.SAMN04487818_104521"/>
<sequence>MTPPDPMKGFRGVMSAVLILEALVVLLALLVVAKSDGGLATWQGWSVGIMALVLILACAFVGRPWGLYLAAGLQIVMLGGFFIDSALGIVAVVFALGWTWMLWARHDVLKRLTEGRLASQQPPPDQAHTN</sequence>
<dbReference type="RefSeq" id="WP_092777134.1">
    <property type="nucleotide sequence ID" value="NZ_FOGI01000004.1"/>
</dbReference>
<dbReference type="AlphaFoldDB" id="A0A1H9R0V2"/>
<organism evidence="2 3">
    <name type="scientific">Actinokineospora terrae</name>
    <dbReference type="NCBI Taxonomy" id="155974"/>
    <lineage>
        <taxon>Bacteria</taxon>
        <taxon>Bacillati</taxon>
        <taxon>Actinomycetota</taxon>
        <taxon>Actinomycetes</taxon>
        <taxon>Pseudonocardiales</taxon>
        <taxon>Pseudonocardiaceae</taxon>
        <taxon>Actinokineospora</taxon>
    </lineage>
</organism>
<feature type="transmembrane region" description="Helical" evidence="1">
    <location>
        <begin position="12"/>
        <end position="33"/>
    </location>
</feature>
<proteinExistence type="predicted"/>
<keyword evidence="3" id="KW-1185">Reference proteome</keyword>
<dbReference type="InterPro" id="IPR025327">
    <property type="entry name" value="DUF4233"/>
</dbReference>
<dbReference type="Pfam" id="PF14017">
    <property type="entry name" value="DUF4233"/>
    <property type="match status" value="1"/>
</dbReference>
<dbReference type="Proteomes" id="UP000199051">
    <property type="component" value="Unassembled WGS sequence"/>
</dbReference>
<keyword evidence="1" id="KW-0472">Membrane</keyword>